<dbReference type="PROSITE" id="PS51257">
    <property type="entry name" value="PROKAR_LIPOPROTEIN"/>
    <property type="match status" value="1"/>
</dbReference>
<dbReference type="AlphaFoldDB" id="D1ADZ6"/>
<dbReference type="KEGG" id="tcu:Tcur_3893"/>
<evidence type="ECO:0000313" key="2">
    <source>
        <dbReference type="Proteomes" id="UP000001918"/>
    </source>
</evidence>
<accession>D1ADZ6</accession>
<sequence length="179" mass="18729">MRRALGAGVLIFAALAATGCGLLGGGEPPPTQAPKAEIGPDNHVKGAIAKAVQPYAGKEVYVDVLSLQRHDKVLRLVYAVTPRAKTDSDALPKETFGGNWQSGNAGAPFLLDTENLRVYDSLTIGSGEDARCACSTGLGDYPLDQPTVLYADYPAPPKEVKELTVVMPVVGPMPGVKIS</sequence>
<dbReference type="EMBL" id="CP001738">
    <property type="protein sequence ID" value="ACY99422.1"/>
    <property type="molecule type" value="Genomic_DNA"/>
</dbReference>
<name>D1ADZ6_THECD</name>
<dbReference type="Proteomes" id="UP000001918">
    <property type="component" value="Chromosome"/>
</dbReference>
<gene>
    <name evidence="1" type="ordered locus">Tcur_3893</name>
</gene>
<protein>
    <recommendedName>
        <fullName evidence="3">Lipoprotein</fullName>
    </recommendedName>
</protein>
<dbReference type="OrthoDB" id="3478805at2"/>
<evidence type="ECO:0000313" key="1">
    <source>
        <dbReference type="EMBL" id="ACY99422.1"/>
    </source>
</evidence>
<proteinExistence type="predicted"/>
<organism evidence="1 2">
    <name type="scientific">Thermomonospora curvata (strain ATCC 19995 / DSM 43183 / JCM 3096 / KCTC 9072 / NBRC 15933 / NCIMB 10081 / Henssen B9)</name>
    <dbReference type="NCBI Taxonomy" id="471852"/>
    <lineage>
        <taxon>Bacteria</taxon>
        <taxon>Bacillati</taxon>
        <taxon>Actinomycetota</taxon>
        <taxon>Actinomycetes</taxon>
        <taxon>Streptosporangiales</taxon>
        <taxon>Thermomonosporaceae</taxon>
        <taxon>Thermomonospora</taxon>
    </lineage>
</organism>
<reference evidence="1 2" key="1">
    <citation type="journal article" date="2011" name="Stand. Genomic Sci.">
        <title>Complete genome sequence of Thermomonospora curvata type strain (B9).</title>
        <authorList>
            <person name="Chertkov O."/>
            <person name="Sikorski J."/>
            <person name="Nolan M."/>
            <person name="Lapidus A."/>
            <person name="Lucas S."/>
            <person name="Del Rio T.G."/>
            <person name="Tice H."/>
            <person name="Cheng J.F."/>
            <person name="Goodwin L."/>
            <person name="Pitluck S."/>
            <person name="Liolios K."/>
            <person name="Ivanova N."/>
            <person name="Mavromatis K."/>
            <person name="Mikhailova N."/>
            <person name="Ovchinnikova G."/>
            <person name="Pati A."/>
            <person name="Chen A."/>
            <person name="Palaniappan K."/>
            <person name="Djao O.D."/>
            <person name="Land M."/>
            <person name="Hauser L."/>
            <person name="Chang Y.J."/>
            <person name="Jeffries C.D."/>
            <person name="Brettin T."/>
            <person name="Han C."/>
            <person name="Detter J.C."/>
            <person name="Rohde M."/>
            <person name="Goker M."/>
            <person name="Woyke T."/>
            <person name="Bristow J."/>
            <person name="Eisen J.A."/>
            <person name="Markowitz V."/>
            <person name="Hugenholtz P."/>
            <person name="Klenk H.P."/>
            <person name="Kyrpides N.C."/>
        </authorList>
    </citation>
    <scope>NUCLEOTIDE SEQUENCE [LARGE SCALE GENOMIC DNA]</scope>
    <source>
        <strain evidence="2">ATCC 19995 / DSM 43183 / JCM 3096 / KCTC 9072 / NBRC 15933 / NCIMB 10081 / Henssen B9</strain>
    </source>
</reference>
<dbReference type="HOGENOM" id="CLU_1502792_0_0_11"/>
<keyword evidence="2" id="KW-1185">Reference proteome</keyword>
<dbReference type="RefSeq" id="WP_012854206.1">
    <property type="nucleotide sequence ID" value="NC_013510.1"/>
</dbReference>
<evidence type="ECO:0008006" key="3">
    <source>
        <dbReference type="Google" id="ProtNLM"/>
    </source>
</evidence>